<dbReference type="AlphaFoldDB" id="A0A4U5LTX5"/>
<sequence>MQGSIGCGDGRKHSIVSSRATSFDEDDDGFYDNILSDDRRHSRMSDMADNTSLMSHRLPPSSAAPQQQQSKSGRFGQFLRKIGGQKPPTSASSLMSLNRVSMDGSTKRSGGGQLMKSNSLSNEPWNNQVISSSRASTPDQNQKRNGSASSGNVGLGQRLKSSFFGSRKRLN</sequence>
<reference evidence="2 3" key="1">
    <citation type="journal article" date="2015" name="Genome Biol.">
        <title>Comparative genomics of Steinernema reveals deeply conserved gene regulatory networks.</title>
        <authorList>
            <person name="Dillman A.R."/>
            <person name="Macchietto M."/>
            <person name="Porter C.F."/>
            <person name="Rogers A."/>
            <person name="Williams B."/>
            <person name="Antoshechkin I."/>
            <person name="Lee M.M."/>
            <person name="Goodwin Z."/>
            <person name="Lu X."/>
            <person name="Lewis E.E."/>
            <person name="Goodrich-Blair H."/>
            <person name="Stock S.P."/>
            <person name="Adams B.J."/>
            <person name="Sternberg P.W."/>
            <person name="Mortazavi A."/>
        </authorList>
    </citation>
    <scope>NUCLEOTIDE SEQUENCE [LARGE SCALE GENOMIC DNA]</scope>
    <source>
        <strain evidence="2 3">ALL</strain>
    </source>
</reference>
<protein>
    <submittedName>
        <fullName evidence="2">Uncharacterized protein</fullName>
    </submittedName>
</protein>
<accession>A0A4U5LTX5</accession>
<feature type="compositionally biased region" description="Polar residues" evidence="1">
    <location>
        <begin position="115"/>
        <end position="152"/>
    </location>
</feature>
<comment type="caution">
    <text evidence="2">The sequence shown here is derived from an EMBL/GenBank/DDBJ whole genome shotgun (WGS) entry which is preliminary data.</text>
</comment>
<dbReference type="EMBL" id="AZBU02000012">
    <property type="protein sequence ID" value="TKR59532.1"/>
    <property type="molecule type" value="Genomic_DNA"/>
</dbReference>
<feature type="compositionally biased region" description="Polar residues" evidence="1">
    <location>
        <begin position="87"/>
        <end position="108"/>
    </location>
</feature>
<feature type="compositionally biased region" description="Basic and acidic residues" evidence="1">
    <location>
        <begin position="36"/>
        <end position="46"/>
    </location>
</feature>
<feature type="compositionally biased region" description="Low complexity" evidence="1">
    <location>
        <begin position="59"/>
        <end position="70"/>
    </location>
</feature>
<dbReference type="Proteomes" id="UP000298663">
    <property type="component" value="Unassembled WGS sequence"/>
</dbReference>
<evidence type="ECO:0000313" key="3">
    <source>
        <dbReference type="Proteomes" id="UP000298663"/>
    </source>
</evidence>
<dbReference type="OrthoDB" id="5856121at2759"/>
<reference evidence="2 3" key="2">
    <citation type="journal article" date="2019" name="G3 (Bethesda)">
        <title>Hybrid Assembly of the Genome of the Entomopathogenic Nematode Steinernema carpocapsae Identifies the X-Chromosome.</title>
        <authorList>
            <person name="Serra L."/>
            <person name="Macchietto M."/>
            <person name="Macias-Munoz A."/>
            <person name="McGill C.J."/>
            <person name="Rodriguez I.M."/>
            <person name="Rodriguez B."/>
            <person name="Murad R."/>
            <person name="Mortazavi A."/>
        </authorList>
    </citation>
    <scope>NUCLEOTIDE SEQUENCE [LARGE SCALE GENOMIC DNA]</scope>
    <source>
        <strain evidence="2 3">ALL</strain>
    </source>
</reference>
<keyword evidence="3" id="KW-1185">Reference proteome</keyword>
<organism evidence="2 3">
    <name type="scientific">Steinernema carpocapsae</name>
    <name type="common">Entomopathogenic nematode</name>
    <dbReference type="NCBI Taxonomy" id="34508"/>
    <lineage>
        <taxon>Eukaryota</taxon>
        <taxon>Metazoa</taxon>
        <taxon>Ecdysozoa</taxon>
        <taxon>Nematoda</taxon>
        <taxon>Chromadorea</taxon>
        <taxon>Rhabditida</taxon>
        <taxon>Tylenchina</taxon>
        <taxon>Panagrolaimomorpha</taxon>
        <taxon>Strongyloidoidea</taxon>
        <taxon>Steinernematidae</taxon>
        <taxon>Steinernema</taxon>
    </lineage>
</organism>
<proteinExistence type="predicted"/>
<name>A0A4U5LTX5_STECR</name>
<feature type="region of interest" description="Disordered" evidence="1">
    <location>
        <begin position="1"/>
        <end position="171"/>
    </location>
</feature>
<gene>
    <name evidence="2" type="ORF">L596_029188</name>
</gene>
<evidence type="ECO:0000256" key="1">
    <source>
        <dbReference type="SAM" id="MobiDB-lite"/>
    </source>
</evidence>
<evidence type="ECO:0000313" key="2">
    <source>
        <dbReference type="EMBL" id="TKR59532.1"/>
    </source>
</evidence>